<dbReference type="Gene3D" id="3.40.50.720">
    <property type="entry name" value="NAD(P)-binding Rossmann-like Domain"/>
    <property type="match status" value="1"/>
</dbReference>
<comment type="caution">
    <text evidence="1">The sequence shown here is derived from an EMBL/GenBank/DDBJ whole genome shotgun (WGS) entry which is preliminary data.</text>
</comment>
<evidence type="ECO:0000313" key="2">
    <source>
        <dbReference type="Proteomes" id="UP001590950"/>
    </source>
</evidence>
<dbReference type="Proteomes" id="UP001590950">
    <property type="component" value="Unassembled WGS sequence"/>
</dbReference>
<dbReference type="InterPro" id="IPR036291">
    <property type="entry name" value="NAD(P)-bd_dom_sf"/>
</dbReference>
<dbReference type="EMBL" id="JBEFKJ010000024">
    <property type="protein sequence ID" value="KAL2039747.1"/>
    <property type="molecule type" value="Genomic_DNA"/>
</dbReference>
<protein>
    <recommendedName>
        <fullName evidence="3">NAD(P)-binding domain-containing protein</fullName>
    </recommendedName>
</protein>
<name>A0ABR4A1C2_9LECA</name>
<sequence length="243" mass="26372">MKLIIAGASGFVATEVIRQCLSIPKITSVIAVARRPISAPVDLVQSADASKLHSVVLDDYDSYPDGVRQEFANADACIWTVAITPSKSRGLEFDEVRRVCHDYTLAGLQAIFEAHGKSGSNAAPLRFMYMSGSAAQRDPKEVPRFMSKYLLMRGETENQVLGFAMEHNGAVEACVSKPGLITAPGQLLKTIIATVLKPFVPSVGVKEISAAMLHQVLNGFEKETLQNDDLVRIGRQALSDVRE</sequence>
<evidence type="ECO:0000313" key="1">
    <source>
        <dbReference type="EMBL" id="KAL2039747.1"/>
    </source>
</evidence>
<dbReference type="PANTHER" id="PTHR14097">
    <property type="entry name" value="OXIDOREDUCTASE HTATIP2"/>
    <property type="match status" value="1"/>
</dbReference>
<dbReference type="PANTHER" id="PTHR14097:SF9">
    <property type="entry name" value="EPIMERASE, PUTATIVE (AFU_ORTHOLOGUE AFUA_8G07320)-RELATED"/>
    <property type="match status" value="1"/>
</dbReference>
<evidence type="ECO:0008006" key="3">
    <source>
        <dbReference type="Google" id="ProtNLM"/>
    </source>
</evidence>
<reference evidence="1 2" key="1">
    <citation type="submission" date="2024-09" db="EMBL/GenBank/DDBJ databases">
        <title>Rethinking Asexuality: The Enigmatic Case of Functional Sexual Genes in Lepraria (Stereocaulaceae).</title>
        <authorList>
            <person name="Doellman M."/>
            <person name="Sun Y."/>
            <person name="Barcenas-Pena A."/>
            <person name="Lumbsch H.T."/>
            <person name="Grewe F."/>
        </authorList>
    </citation>
    <scope>NUCLEOTIDE SEQUENCE [LARGE SCALE GENOMIC DNA]</scope>
    <source>
        <strain evidence="1 2">Mercado 3170</strain>
    </source>
</reference>
<accession>A0ABR4A1C2</accession>
<dbReference type="SUPFAM" id="SSF51735">
    <property type="entry name" value="NAD(P)-binding Rossmann-fold domains"/>
    <property type="match status" value="1"/>
</dbReference>
<proteinExistence type="predicted"/>
<organism evidence="1 2">
    <name type="scientific">Stereocaulon virgatum</name>
    <dbReference type="NCBI Taxonomy" id="373712"/>
    <lineage>
        <taxon>Eukaryota</taxon>
        <taxon>Fungi</taxon>
        <taxon>Dikarya</taxon>
        <taxon>Ascomycota</taxon>
        <taxon>Pezizomycotina</taxon>
        <taxon>Lecanoromycetes</taxon>
        <taxon>OSLEUM clade</taxon>
        <taxon>Lecanoromycetidae</taxon>
        <taxon>Lecanorales</taxon>
        <taxon>Lecanorineae</taxon>
        <taxon>Stereocaulaceae</taxon>
        <taxon>Stereocaulon</taxon>
    </lineage>
</organism>
<keyword evidence="2" id="KW-1185">Reference proteome</keyword>
<gene>
    <name evidence="1" type="ORF">N7G274_007606</name>
</gene>